<name>A0A7J6H923_CANSA</name>
<comment type="caution">
    <text evidence="1">The sequence shown here is derived from an EMBL/GenBank/DDBJ whole genome shotgun (WGS) entry which is preliminary data.</text>
</comment>
<gene>
    <name evidence="1" type="ORF">F8388_017388</name>
</gene>
<dbReference type="Proteomes" id="UP000525078">
    <property type="component" value="Unassembled WGS sequence"/>
</dbReference>
<proteinExistence type="predicted"/>
<organism evidence="1 2">
    <name type="scientific">Cannabis sativa</name>
    <name type="common">Hemp</name>
    <name type="synonym">Marijuana</name>
    <dbReference type="NCBI Taxonomy" id="3483"/>
    <lineage>
        <taxon>Eukaryota</taxon>
        <taxon>Viridiplantae</taxon>
        <taxon>Streptophyta</taxon>
        <taxon>Embryophyta</taxon>
        <taxon>Tracheophyta</taxon>
        <taxon>Spermatophyta</taxon>
        <taxon>Magnoliopsida</taxon>
        <taxon>eudicotyledons</taxon>
        <taxon>Gunneridae</taxon>
        <taxon>Pentapetalae</taxon>
        <taxon>rosids</taxon>
        <taxon>fabids</taxon>
        <taxon>Rosales</taxon>
        <taxon>Cannabaceae</taxon>
        <taxon>Cannabis</taxon>
    </lineage>
</organism>
<accession>A0A7J6H923</accession>
<dbReference type="EMBL" id="JAATIP010000021">
    <property type="protein sequence ID" value="KAF4391793.1"/>
    <property type="molecule type" value="Genomic_DNA"/>
</dbReference>
<sequence length="88" mass="10179">MAWVSLFEVTKWNIPSSHLRPLKMETIERLMNSSFSRSMWKVKEDMAAAPSDPAAVEARESHPAAARRRGNWGLRRFVPVKPRTMMPR</sequence>
<dbReference type="AlphaFoldDB" id="A0A7J6H923"/>
<evidence type="ECO:0000313" key="1">
    <source>
        <dbReference type="EMBL" id="KAF4391793.1"/>
    </source>
</evidence>
<reference evidence="1 2" key="1">
    <citation type="journal article" date="2020" name="bioRxiv">
        <title>Sequence and annotation of 42 cannabis genomes reveals extensive copy number variation in cannabinoid synthesis and pathogen resistance genes.</title>
        <authorList>
            <person name="Mckernan K.J."/>
            <person name="Helbert Y."/>
            <person name="Kane L.T."/>
            <person name="Ebling H."/>
            <person name="Zhang L."/>
            <person name="Liu B."/>
            <person name="Eaton Z."/>
            <person name="Mclaughlin S."/>
            <person name="Kingan S."/>
            <person name="Baybayan P."/>
            <person name="Concepcion G."/>
            <person name="Jordan M."/>
            <person name="Riva A."/>
            <person name="Barbazuk W."/>
            <person name="Harkins T."/>
        </authorList>
    </citation>
    <scope>NUCLEOTIDE SEQUENCE [LARGE SCALE GENOMIC DNA]</scope>
    <source>
        <strain evidence="2">cv. Jamaican Lion 4</strain>
        <tissue evidence="1">Leaf</tissue>
    </source>
</reference>
<protein>
    <submittedName>
        <fullName evidence="1">Uncharacterized protein</fullName>
    </submittedName>
</protein>
<evidence type="ECO:0000313" key="2">
    <source>
        <dbReference type="Proteomes" id="UP000525078"/>
    </source>
</evidence>